<dbReference type="EMBL" id="UOFR01000013">
    <property type="protein sequence ID" value="VAW91920.1"/>
    <property type="molecule type" value="Genomic_DNA"/>
</dbReference>
<protein>
    <submittedName>
        <fullName evidence="1">Uncharacterized protein</fullName>
    </submittedName>
</protein>
<name>A0A3B0ZRT2_9ZZZZ</name>
<organism evidence="1">
    <name type="scientific">hydrothermal vent metagenome</name>
    <dbReference type="NCBI Taxonomy" id="652676"/>
    <lineage>
        <taxon>unclassified sequences</taxon>
        <taxon>metagenomes</taxon>
        <taxon>ecological metagenomes</taxon>
    </lineage>
</organism>
<evidence type="ECO:0000313" key="1">
    <source>
        <dbReference type="EMBL" id="VAW91920.1"/>
    </source>
</evidence>
<proteinExistence type="predicted"/>
<accession>A0A3B0ZRT2</accession>
<gene>
    <name evidence="1" type="ORF">MNBD_GAMMA21-2832</name>
</gene>
<sequence length="162" mass="18592">MSVVILHKMKKMNKRNLILPILFLFISACANDPYDSQQEINEACHFELQAALTAIKLRDKGKPKTLLLSRLTPLEKDSSRLLVNMYQIVDEVYANSWINKNIYSTYRFELCQRQLLFKPYSLTINPALPALKLCQQQFSTESSEKNNECISMAIGSNTANKK</sequence>
<reference evidence="1" key="1">
    <citation type="submission" date="2018-06" db="EMBL/GenBank/DDBJ databases">
        <authorList>
            <person name="Zhirakovskaya E."/>
        </authorList>
    </citation>
    <scope>NUCLEOTIDE SEQUENCE</scope>
</reference>
<dbReference type="AlphaFoldDB" id="A0A3B0ZRT2"/>